<dbReference type="Pfam" id="PF13444">
    <property type="entry name" value="Acetyltransf_5"/>
    <property type="match status" value="1"/>
</dbReference>
<comment type="caution">
    <text evidence="1">The sequence shown here is derived from an EMBL/GenBank/DDBJ whole genome shotgun (WGS) entry which is preliminary data.</text>
</comment>
<keyword evidence="1" id="KW-0012">Acyltransferase</keyword>
<name>A0A431UZS0_9GAMM</name>
<organism evidence="1 2">
    <name type="scientific">Halomonas nitroreducens</name>
    <dbReference type="NCBI Taxonomy" id="447425"/>
    <lineage>
        <taxon>Bacteria</taxon>
        <taxon>Pseudomonadati</taxon>
        <taxon>Pseudomonadota</taxon>
        <taxon>Gammaproteobacteria</taxon>
        <taxon>Oceanospirillales</taxon>
        <taxon>Halomonadaceae</taxon>
        <taxon>Halomonas</taxon>
    </lineage>
</organism>
<dbReference type="InterPro" id="IPR016181">
    <property type="entry name" value="Acyl_CoA_acyltransferase"/>
</dbReference>
<dbReference type="SUPFAM" id="SSF55729">
    <property type="entry name" value="Acyl-CoA N-acyltransferases (Nat)"/>
    <property type="match status" value="1"/>
</dbReference>
<evidence type="ECO:0000313" key="2">
    <source>
        <dbReference type="Proteomes" id="UP000267400"/>
    </source>
</evidence>
<dbReference type="GO" id="GO:0016746">
    <property type="term" value="F:acyltransferase activity"/>
    <property type="evidence" value="ECO:0007669"/>
    <property type="project" value="UniProtKB-KW"/>
</dbReference>
<evidence type="ECO:0000313" key="1">
    <source>
        <dbReference type="EMBL" id="RTQ99893.1"/>
    </source>
</evidence>
<dbReference type="Proteomes" id="UP000267400">
    <property type="component" value="Unassembled WGS sequence"/>
</dbReference>
<dbReference type="AlphaFoldDB" id="A0A431UZS0"/>
<keyword evidence="2" id="KW-1185">Reference proteome</keyword>
<accession>A0A431UZS0</accession>
<dbReference type="NCBIfam" id="TIGR03694">
    <property type="entry name" value="exosort_acyl"/>
    <property type="match status" value="1"/>
</dbReference>
<dbReference type="InterPro" id="IPR022484">
    <property type="entry name" value="PEP-CTERM/exosrtase_acylTfrase"/>
</dbReference>
<dbReference type="Gene3D" id="3.40.630.30">
    <property type="match status" value="1"/>
</dbReference>
<keyword evidence="1" id="KW-0808">Transferase</keyword>
<proteinExistence type="predicted"/>
<reference evidence="1 2" key="1">
    <citation type="submission" date="2018-12" db="EMBL/GenBank/DDBJ databases">
        <authorList>
            <person name="Yu L."/>
        </authorList>
    </citation>
    <scope>NUCLEOTIDE SEQUENCE [LARGE SCALE GENOMIC DNA]</scope>
    <source>
        <strain evidence="1 2">11S</strain>
    </source>
</reference>
<dbReference type="EMBL" id="RXNS01000018">
    <property type="protein sequence ID" value="RTQ99893.1"/>
    <property type="molecule type" value="Genomic_DNA"/>
</dbReference>
<gene>
    <name evidence="1" type="ORF">EKG36_16835</name>
</gene>
<dbReference type="OrthoDB" id="582214at2"/>
<sequence>MTPKACSTDDAADAQALANQLSLKEKCMRAEPKKQSKRAATQALFESFERDYEFILATKDQDRKKVFALRHEVFLRELHYNMREDSSHHLEQDEYDSTSIHCLIKHRASGLSAGCLRLVMPSQEEDSPLRRLPVEIHGRDHFNHPDITPYDLPKEELCEVSRLAIARPFRAHHSKEEPLPYGWDGYRFSEAEAKTFPLLAIGLFLCTYSLVGLTGRRHVFAMMEPRLPRLLALSGFHFTKVSETIVYHGIRNAYYIDHRKAEKEMHEDLMPLYLHIQRALAPQLDAAMPAMAADSLS</sequence>
<protein>
    <submittedName>
        <fullName evidence="1">PEP-CTERM/exosortase system-associated acyltransferase</fullName>
    </submittedName>
</protein>